<feature type="transmembrane region" description="Helical" evidence="9">
    <location>
        <begin position="31"/>
        <end position="50"/>
    </location>
</feature>
<evidence type="ECO:0000256" key="7">
    <source>
        <dbReference type="ARBA" id="ARBA00023136"/>
    </source>
</evidence>
<dbReference type="EMBL" id="MLAK01000960">
    <property type="protein sequence ID" value="OHT00337.1"/>
    <property type="molecule type" value="Genomic_DNA"/>
</dbReference>
<dbReference type="Proteomes" id="UP000179807">
    <property type="component" value="Unassembled WGS sequence"/>
</dbReference>
<dbReference type="GO" id="GO:0005459">
    <property type="term" value="F:UDP-galactose transmembrane transporter activity"/>
    <property type="evidence" value="ECO:0007669"/>
    <property type="project" value="TreeGrafter"/>
</dbReference>
<keyword evidence="3" id="KW-0813">Transport</keyword>
<evidence type="ECO:0000256" key="6">
    <source>
        <dbReference type="ARBA" id="ARBA00022989"/>
    </source>
</evidence>
<organism evidence="10 11">
    <name type="scientific">Tritrichomonas foetus</name>
    <dbReference type="NCBI Taxonomy" id="1144522"/>
    <lineage>
        <taxon>Eukaryota</taxon>
        <taxon>Metamonada</taxon>
        <taxon>Parabasalia</taxon>
        <taxon>Tritrichomonadida</taxon>
        <taxon>Tritrichomonadidae</taxon>
        <taxon>Tritrichomonas</taxon>
    </lineage>
</organism>
<protein>
    <submittedName>
        <fullName evidence="10">UDP-galactose transporter related protein</fullName>
    </submittedName>
</protein>
<evidence type="ECO:0000313" key="10">
    <source>
        <dbReference type="EMBL" id="OHT00337.1"/>
    </source>
</evidence>
<dbReference type="PANTHER" id="PTHR10778:SF10">
    <property type="entry name" value="SOLUTE CARRIER FAMILY 35 MEMBER B1"/>
    <property type="match status" value="1"/>
</dbReference>
<reference evidence="10" key="1">
    <citation type="submission" date="2016-10" db="EMBL/GenBank/DDBJ databases">
        <authorList>
            <person name="Benchimol M."/>
            <person name="Almeida L.G."/>
            <person name="Vasconcelos A.T."/>
            <person name="Perreira-Neves A."/>
            <person name="Rosa I.A."/>
            <person name="Tasca T."/>
            <person name="Bogo M.R."/>
            <person name="de Souza W."/>
        </authorList>
    </citation>
    <scope>NUCLEOTIDE SEQUENCE [LARGE SCALE GENOMIC DNA]</scope>
    <source>
        <strain evidence="10">K</strain>
    </source>
</reference>
<feature type="transmembrane region" description="Helical" evidence="9">
    <location>
        <begin position="140"/>
        <end position="159"/>
    </location>
</feature>
<comment type="subcellular location">
    <subcellularLocation>
        <location evidence="1">Endoplasmic reticulum membrane</location>
        <topology evidence="1">Multi-pass membrane protein</topology>
    </subcellularLocation>
</comment>
<evidence type="ECO:0000256" key="1">
    <source>
        <dbReference type="ARBA" id="ARBA00004477"/>
    </source>
</evidence>
<keyword evidence="4 9" id="KW-0812">Transmembrane</keyword>
<comment type="similarity">
    <text evidence="2">Belongs to the nucleotide-sugar transporter family. SLC35B subfamily.</text>
</comment>
<proteinExistence type="inferred from homology"/>
<keyword evidence="5" id="KW-0256">Endoplasmic reticulum</keyword>
<dbReference type="InterPro" id="IPR037185">
    <property type="entry name" value="EmrE-like"/>
</dbReference>
<dbReference type="GO" id="GO:0005460">
    <property type="term" value="F:UDP-glucose transmembrane transporter activity"/>
    <property type="evidence" value="ECO:0007669"/>
    <property type="project" value="TreeGrafter"/>
</dbReference>
<dbReference type="PANTHER" id="PTHR10778">
    <property type="entry name" value="SOLUTE CARRIER FAMILY 35 MEMBER B"/>
    <property type="match status" value="1"/>
</dbReference>
<keyword evidence="6 9" id="KW-1133">Transmembrane helix</keyword>
<dbReference type="GeneID" id="94828745"/>
<dbReference type="AlphaFoldDB" id="A0A1J4JMJ1"/>
<feature type="transmembrane region" description="Helical" evidence="9">
    <location>
        <begin position="171"/>
        <end position="190"/>
    </location>
</feature>
<comment type="caution">
    <text evidence="10">The sequence shown here is derived from an EMBL/GenBank/DDBJ whole genome shotgun (WGS) entry which is preliminary data.</text>
</comment>
<dbReference type="VEuPathDB" id="TrichDB:TRFO_08005"/>
<sequence>MYCGFIVYFIIQEQLLPKKNADENTFSYPNLLLFVNNIFYMIAAFIAILVTRSKIPKNPLPYIAISISQQLGFYFGNNAFYHNLDYPTFNVIKAAKPLAVMFCQLLIFRKKIDAKKILVVFILTFGLAIFGMSGKFGKSSLTGFAFAFGCLFSDAIYVPIVDKLKGDGGPFVTMFFNYMWSTLIIAALYFRELYEGFFWVMQHQEYIPKIVAFGLTGSIAQVALFEAIGLSDGLVVAIATTTRKLFTIVLSAIIFRHQLNARQWTGVAIVFTALAIDIFFKSKPKTVKKTDEKPDGKSKAKPEKKHDEKSDDKSEDEADGKLKKD</sequence>
<keyword evidence="7 9" id="KW-0472">Membrane</keyword>
<feature type="transmembrane region" description="Helical" evidence="9">
    <location>
        <begin position="210"/>
        <end position="228"/>
    </location>
</feature>
<dbReference type="SUPFAM" id="SSF103481">
    <property type="entry name" value="Multidrug resistance efflux transporter EmrE"/>
    <property type="match status" value="1"/>
</dbReference>
<evidence type="ECO:0000256" key="8">
    <source>
        <dbReference type="SAM" id="MobiDB-lite"/>
    </source>
</evidence>
<evidence type="ECO:0000313" key="11">
    <source>
        <dbReference type="Proteomes" id="UP000179807"/>
    </source>
</evidence>
<evidence type="ECO:0000256" key="3">
    <source>
        <dbReference type="ARBA" id="ARBA00022448"/>
    </source>
</evidence>
<feature type="region of interest" description="Disordered" evidence="8">
    <location>
        <begin position="286"/>
        <end position="325"/>
    </location>
</feature>
<dbReference type="InterPro" id="IPR013657">
    <property type="entry name" value="SCL35B1-4/HUT1"/>
</dbReference>
<dbReference type="GO" id="GO:0005789">
    <property type="term" value="C:endoplasmic reticulum membrane"/>
    <property type="evidence" value="ECO:0007669"/>
    <property type="project" value="UniProtKB-SubCell"/>
</dbReference>
<gene>
    <name evidence="10" type="ORF">TRFO_08005</name>
</gene>
<evidence type="ECO:0000256" key="4">
    <source>
        <dbReference type="ARBA" id="ARBA00022692"/>
    </source>
</evidence>
<feature type="transmembrane region" description="Helical" evidence="9">
    <location>
        <begin position="117"/>
        <end position="134"/>
    </location>
</feature>
<feature type="compositionally biased region" description="Basic and acidic residues" evidence="8">
    <location>
        <begin position="288"/>
        <end position="312"/>
    </location>
</feature>
<evidence type="ECO:0000256" key="5">
    <source>
        <dbReference type="ARBA" id="ARBA00022824"/>
    </source>
</evidence>
<evidence type="ECO:0000256" key="9">
    <source>
        <dbReference type="SAM" id="Phobius"/>
    </source>
</evidence>
<dbReference type="OrthoDB" id="1601at2759"/>
<dbReference type="Pfam" id="PF08449">
    <property type="entry name" value="UAA"/>
    <property type="match status" value="1"/>
</dbReference>
<name>A0A1J4JMJ1_9EUKA</name>
<feature type="transmembrane region" description="Helical" evidence="9">
    <location>
        <begin position="261"/>
        <end position="280"/>
    </location>
</feature>
<keyword evidence="11" id="KW-1185">Reference proteome</keyword>
<dbReference type="GO" id="GO:0000139">
    <property type="term" value="C:Golgi membrane"/>
    <property type="evidence" value="ECO:0007669"/>
    <property type="project" value="TreeGrafter"/>
</dbReference>
<evidence type="ECO:0000256" key="2">
    <source>
        <dbReference type="ARBA" id="ARBA00010694"/>
    </source>
</evidence>
<dbReference type="RefSeq" id="XP_068353473.1">
    <property type="nucleotide sequence ID" value="XM_068494041.1"/>
</dbReference>
<accession>A0A1J4JMJ1</accession>
<feature type="transmembrane region" description="Helical" evidence="9">
    <location>
        <begin position="235"/>
        <end position="255"/>
    </location>
</feature>